<keyword evidence="2" id="KW-1185">Reference proteome</keyword>
<evidence type="ECO:0008006" key="3">
    <source>
        <dbReference type="Google" id="ProtNLM"/>
    </source>
</evidence>
<proteinExistence type="predicted"/>
<evidence type="ECO:0000313" key="2">
    <source>
        <dbReference type="Proteomes" id="UP000799324"/>
    </source>
</evidence>
<accession>A0A6A6SKK7</accession>
<sequence>MSFSKIPTEILFEICKNFGDDTEVATKRNLVNVARVNKDCCEVALEVMYERVTCHDKTIAPMLRQLFRRQHPFARIKQISFGDLPFNLQTRIHIHPDVQARLLDAIDRFTITEAQRIHLRKGIAKGSRCALIETILRLTPNIEELDAIGHSQEEDGSEIGCPDPYISSQSETVYPQWFPAVAQLRKLQMAEIAMWFAKATQADDFLRNASIRSLRITAPDEPIITDRDFRFVNNHSLTNLHIQSFGNLSWVPRLLKGCMSLRSLTIYSDRNPAVIGWNGSHRGDLVKISRLGLEAILHALENCKRTLRYLHVPASCNSVMAREKILTQDALGGFDTLEDLVMPAHAFFNGDGRDTKVSLRLPTSLKRLCLTHPSKEVRLALSQRKSSLDTLAKMMVQRVPGNPFLEELQILHWNTDIDTLDLYVFVQSELETEENSESGDGSSGLAKWRQGEGLRSWYQRAHDIGNYA</sequence>
<dbReference type="InterPro" id="IPR032675">
    <property type="entry name" value="LRR_dom_sf"/>
</dbReference>
<evidence type="ECO:0000313" key="1">
    <source>
        <dbReference type="EMBL" id="KAF2648140.1"/>
    </source>
</evidence>
<dbReference type="AlphaFoldDB" id="A0A6A6SKK7"/>
<dbReference type="EMBL" id="MU004555">
    <property type="protein sequence ID" value="KAF2648140.1"/>
    <property type="molecule type" value="Genomic_DNA"/>
</dbReference>
<gene>
    <name evidence="1" type="ORF">K491DRAFT_722823</name>
</gene>
<dbReference type="Proteomes" id="UP000799324">
    <property type="component" value="Unassembled WGS sequence"/>
</dbReference>
<protein>
    <recommendedName>
        <fullName evidence="3">F-box domain-containing protein</fullName>
    </recommendedName>
</protein>
<dbReference type="SUPFAM" id="SSF52047">
    <property type="entry name" value="RNI-like"/>
    <property type="match status" value="1"/>
</dbReference>
<name>A0A6A6SKK7_9PLEO</name>
<organism evidence="1 2">
    <name type="scientific">Lophiostoma macrostomum CBS 122681</name>
    <dbReference type="NCBI Taxonomy" id="1314788"/>
    <lineage>
        <taxon>Eukaryota</taxon>
        <taxon>Fungi</taxon>
        <taxon>Dikarya</taxon>
        <taxon>Ascomycota</taxon>
        <taxon>Pezizomycotina</taxon>
        <taxon>Dothideomycetes</taxon>
        <taxon>Pleosporomycetidae</taxon>
        <taxon>Pleosporales</taxon>
        <taxon>Lophiostomataceae</taxon>
        <taxon>Lophiostoma</taxon>
    </lineage>
</organism>
<reference evidence="1" key="1">
    <citation type="journal article" date="2020" name="Stud. Mycol.">
        <title>101 Dothideomycetes genomes: a test case for predicting lifestyles and emergence of pathogens.</title>
        <authorList>
            <person name="Haridas S."/>
            <person name="Albert R."/>
            <person name="Binder M."/>
            <person name="Bloem J."/>
            <person name="Labutti K."/>
            <person name="Salamov A."/>
            <person name="Andreopoulos B."/>
            <person name="Baker S."/>
            <person name="Barry K."/>
            <person name="Bills G."/>
            <person name="Bluhm B."/>
            <person name="Cannon C."/>
            <person name="Castanera R."/>
            <person name="Culley D."/>
            <person name="Daum C."/>
            <person name="Ezra D."/>
            <person name="Gonzalez J."/>
            <person name="Henrissat B."/>
            <person name="Kuo A."/>
            <person name="Liang C."/>
            <person name="Lipzen A."/>
            <person name="Lutzoni F."/>
            <person name="Magnuson J."/>
            <person name="Mondo S."/>
            <person name="Nolan M."/>
            <person name="Ohm R."/>
            <person name="Pangilinan J."/>
            <person name="Park H.-J."/>
            <person name="Ramirez L."/>
            <person name="Alfaro M."/>
            <person name="Sun H."/>
            <person name="Tritt A."/>
            <person name="Yoshinaga Y."/>
            <person name="Zwiers L.-H."/>
            <person name="Turgeon B."/>
            <person name="Goodwin S."/>
            <person name="Spatafora J."/>
            <person name="Crous P."/>
            <person name="Grigoriev I."/>
        </authorList>
    </citation>
    <scope>NUCLEOTIDE SEQUENCE</scope>
    <source>
        <strain evidence="1">CBS 122681</strain>
    </source>
</reference>
<dbReference type="Gene3D" id="3.80.10.10">
    <property type="entry name" value="Ribonuclease Inhibitor"/>
    <property type="match status" value="1"/>
</dbReference>